<organism evidence="4 5">
    <name type="scientific">Haematococcus lacustris</name>
    <name type="common">Green alga</name>
    <name type="synonym">Haematococcus pluvialis</name>
    <dbReference type="NCBI Taxonomy" id="44745"/>
    <lineage>
        <taxon>Eukaryota</taxon>
        <taxon>Viridiplantae</taxon>
        <taxon>Chlorophyta</taxon>
        <taxon>core chlorophytes</taxon>
        <taxon>Chlorophyceae</taxon>
        <taxon>CS clade</taxon>
        <taxon>Chlamydomonadales</taxon>
        <taxon>Haematococcaceae</taxon>
        <taxon>Haematococcus</taxon>
    </lineage>
</organism>
<feature type="region of interest" description="Disordered" evidence="2">
    <location>
        <begin position="22"/>
        <end position="62"/>
    </location>
</feature>
<sequence length="132" mass="13830">MASELAALRRDLQALEHRISALKEATPATSPAKTPTKAPATASVTAAARASPRQAKTPGLMNPVEVDRRSVLVLDIPKTTPPKVLKAHFSLCGAVVRMTLLKNKATLAFSGTAYIEFADSVAAARALALDSP</sequence>
<evidence type="ECO:0000313" key="4">
    <source>
        <dbReference type="EMBL" id="GFH21345.1"/>
    </source>
</evidence>
<dbReference type="Proteomes" id="UP000485058">
    <property type="component" value="Unassembled WGS sequence"/>
</dbReference>
<dbReference type="InterPro" id="IPR012677">
    <property type="entry name" value="Nucleotide-bd_a/b_plait_sf"/>
</dbReference>
<dbReference type="Gene3D" id="3.30.70.330">
    <property type="match status" value="1"/>
</dbReference>
<feature type="compositionally biased region" description="Low complexity" evidence="2">
    <location>
        <begin position="25"/>
        <end position="53"/>
    </location>
</feature>
<dbReference type="PROSITE" id="PS50102">
    <property type="entry name" value="RRM"/>
    <property type="match status" value="1"/>
</dbReference>
<protein>
    <submittedName>
        <fullName evidence="4">RRM domain-containing protein</fullName>
    </submittedName>
</protein>
<dbReference type="Pfam" id="PF00076">
    <property type="entry name" value="RRM_1"/>
    <property type="match status" value="1"/>
</dbReference>
<dbReference type="EMBL" id="BLLF01001810">
    <property type="protein sequence ID" value="GFH21345.1"/>
    <property type="molecule type" value="Genomic_DNA"/>
</dbReference>
<dbReference type="AlphaFoldDB" id="A0A699ZHB3"/>
<feature type="domain" description="RRM" evidence="3">
    <location>
        <begin position="69"/>
        <end position="132"/>
    </location>
</feature>
<dbReference type="InterPro" id="IPR035979">
    <property type="entry name" value="RBD_domain_sf"/>
</dbReference>
<gene>
    <name evidence="4" type="ORF">HaLaN_18629</name>
</gene>
<comment type="caution">
    <text evidence="4">The sequence shown here is derived from an EMBL/GenBank/DDBJ whole genome shotgun (WGS) entry which is preliminary data.</text>
</comment>
<dbReference type="InterPro" id="IPR000504">
    <property type="entry name" value="RRM_dom"/>
</dbReference>
<evidence type="ECO:0000259" key="3">
    <source>
        <dbReference type="PROSITE" id="PS50102"/>
    </source>
</evidence>
<dbReference type="GO" id="GO:0003723">
    <property type="term" value="F:RNA binding"/>
    <property type="evidence" value="ECO:0007669"/>
    <property type="project" value="UniProtKB-UniRule"/>
</dbReference>
<name>A0A699ZHB3_HAELA</name>
<accession>A0A699ZHB3</accession>
<evidence type="ECO:0000256" key="2">
    <source>
        <dbReference type="SAM" id="MobiDB-lite"/>
    </source>
</evidence>
<keyword evidence="5" id="KW-1185">Reference proteome</keyword>
<reference evidence="4 5" key="1">
    <citation type="submission" date="2020-02" db="EMBL/GenBank/DDBJ databases">
        <title>Draft genome sequence of Haematococcus lacustris strain NIES-144.</title>
        <authorList>
            <person name="Morimoto D."/>
            <person name="Nakagawa S."/>
            <person name="Yoshida T."/>
            <person name="Sawayama S."/>
        </authorList>
    </citation>
    <scope>NUCLEOTIDE SEQUENCE [LARGE SCALE GENOMIC DNA]</scope>
    <source>
        <strain evidence="4 5">NIES-144</strain>
    </source>
</reference>
<dbReference type="SUPFAM" id="SSF54928">
    <property type="entry name" value="RNA-binding domain, RBD"/>
    <property type="match status" value="1"/>
</dbReference>
<evidence type="ECO:0000313" key="5">
    <source>
        <dbReference type="Proteomes" id="UP000485058"/>
    </source>
</evidence>
<keyword evidence="1" id="KW-0694">RNA-binding</keyword>
<proteinExistence type="predicted"/>
<evidence type="ECO:0000256" key="1">
    <source>
        <dbReference type="PROSITE-ProRule" id="PRU00176"/>
    </source>
</evidence>